<dbReference type="InterPro" id="IPR005882">
    <property type="entry name" value="Bifunctional_GlmU"/>
</dbReference>
<name>A0ABQ5USW0_9HYPH</name>
<feature type="binding site" evidence="18">
    <location>
        <position position="76"/>
    </location>
    <ligand>
        <name>UDP-N-acetyl-alpha-D-glucosamine</name>
        <dbReference type="ChEBI" id="CHEBI:57705"/>
    </ligand>
</feature>
<evidence type="ECO:0000256" key="18">
    <source>
        <dbReference type="HAMAP-Rule" id="MF_01631"/>
    </source>
</evidence>
<comment type="pathway">
    <text evidence="18">Bacterial outer membrane biogenesis; LPS lipid A biosynthesis.</text>
</comment>
<dbReference type="HAMAP" id="MF_01631">
    <property type="entry name" value="GlmU"/>
    <property type="match status" value="1"/>
</dbReference>
<evidence type="ECO:0000256" key="2">
    <source>
        <dbReference type="ARBA" id="ARBA00007707"/>
    </source>
</evidence>
<feature type="binding site" evidence="18">
    <location>
        <position position="335"/>
    </location>
    <ligand>
        <name>UDP-N-acetyl-alpha-D-glucosamine</name>
        <dbReference type="ChEBI" id="CHEBI:57705"/>
    </ligand>
</feature>
<organism evidence="20 21">
    <name type="scientific">Maritalea porphyrae</name>
    <dbReference type="NCBI Taxonomy" id="880732"/>
    <lineage>
        <taxon>Bacteria</taxon>
        <taxon>Pseudomonadati</taxon>
        <taxon>Pseudomonadota</taxon>
        <taxon>Alphaproteobacteria</taxon>
        <taxon>Hyphomicrobiales</taxon>
        <taxon>Devosiaceae</taxon>
        <taxon>Maritalea</taxon>
    </lineage>
</organism>
<comment type="caution">
    <text evidence="18">Lacks conserved residue(s) required for the propagation of feature annotation.</text>
</comment>
<feature type="binding site" evidence="18">
    <location>
        <begin position="370"/>
        <end position="371"/>
    </location>
    <ligand>
        <name>acetyl-CoA</name>
        <dbReference type="ChEBI" id="CHEBI:57288"/>
    </ligand>
</feature>
<proteinExistence type="inferred from homology"/>
<feature type="binding site" evidence="18">
    <location>
        <position position="106"/>
    </location>
    <ligand>
        <name>Mg(2+)</name>
        <dbReference type="ChEBI" id="CHEBI:18420"/>
    </ligand>
</feature>
<gene>
    <name evidence="18 20" type="primary">glmU</name>
    <name evidence="20" type="ORF">GCM10007879_26200</name>
</gene>
<feature type="binding site" evidence="18">
    <location>
        <position position="424"/>
    </location>
    <ligand>
        <name>acetyl-CoA</name>
        <dbReference type="ChEBI" id="CHEBI:57288"/>
    </ligand>
</feature>
<keyword evidence="8 18" id="KW-0677">Repeat</keyword>
<evidence type="ECO:0000256" key="3">
    <source>
        <dbReference type="ARBA" id="ARBA00007947"/>
    </source>
</evidence>
<reference evidence="20" key="1">
    <citation type="journal article" date="2014" name="Int. J. Syst. Evol. Microbiol.">
        <title>Complete genome of a new Firmicutes species belonging to the dominant human colonic microbiota ('Ruminococcus bicirculans') reveals two chromosomes and a selective capacity to utilize plant glucans.</title>
        <authorList>
            <consortium name="NISC Comparative Sequencing Program"/>
            <person name="Wegmann U."/>
            <person name="Louis P."/>
            <person name="Goesmann A."/>
            <person name="Henrissat B."/>
            <person name="Duncan S.H."/>
            <person name="Flint H.J."/>
        </authorList>
    </citation>
    <scope>NUCLEOTIDE SEQUENCE</scope>
    <source>
        <strain evidence="20">NBRC 107169</strain>
    </source>
</reference>
<dbReference type="Gene3D" id="3.90.550.10">
    <property type="entry name" value="Spore Coat Polysaccharide Biosynthesis Protein SpsA, Chain A"/>
    <property type="match status" value="1"/>
</dbReference>
<evidence type="ECO:0000256" key="15">
    <source>
        <dbReference type="ARBA" id="ARBA00048247"/>
    </source>
</evidence>
<dbReference type="Pfam" id="PF12804">
    <property type="entry name" value="NTP_transf_3"/>
    <property type="match status" value="1"/>
</dbReference>
<evidence type="ECO:0000256" key="12">
    <source>
        <dbReference type="ARBA" id="ARBA00023268"/>
    </source>
</evidence>
<keyword evidence="11 18" id="KW-0573">Peptidoglycan synthesis</keyword>
<keyword evidence="14 18" id="KW-0961">Cell wall biogenesis/degradation</keyword>
<dbReference type="InterPro" id="IPR018357">
    <property type="entry name" value="Hexapep_transf_CS"/>
</dbReference>
<dbReference type="SUPFAM" id="SSF53448">
    <property type="entry name" value="Nucleotide-diphospho-sugar transferases"/>
    <property type="match status" value="1"/>
</dbReference>
<dbReference type="PANTHER" id="PTHR43584">
    <property type="entry name" value="NUCLEOTIDYL TRANSFERASE"/>
    <property type="match status" value="1"/>
</dbReference>
<keyword evidence="5 18" id="KW-0808">Transferase</keyword>
<feature type="binding site" evidence="18">
    <location>
        <begin position="9"/>
        <end position="12"/>
    </location>
    <ligand>
        <name>UDP-N-acetyl-alpha-D-glucosamine</name>
        <dbReference type="ChEBI" id="CHEBI:57705"/>
    </ligand>
</feature>
<keyword evidence="13 18" id="KW-0012">Acyltransferase</keyword>
<evidence type="ECO:0000256" key="5">
    <source>
        <dbReference type="ARBA" id="ARBA00022679"/>
    </source>
</evidence>
<comment type="caution">
    <text evidence="20">The sequence shown here is derived from an EMBL/GenBank/DDBJ whole genome shotgun (WGS) entry which is preliminary data.</text>
</comment>
<dbReference type="NCBIfam" id="NF010933">
    <property type="entry name" value="PRK14353.1"/>
    <property type="match status" value="1"/>
</dbReference>
<dbReference type="Gene3D" id="2.160.10.10">
    <property type="entry name" value="Hexapeptide repeat proteins"/>
    <property type="match status" value="1"/>
</dbReference>
<dbReference type="PANTHER" id="PTHR43584:SF3">
    <property type="entry name" value="BIFUNCTIONAL PROTEIN GLMU"/>
    <property type="match status" value="1"/>
</dbReference>
<evidence type="ECO:0000313" key="20">
    <source>
        <dbReference type="EMBL" id="GLQ18371.1"/>
    </source>
</evidence>
<comment type="similarity">
    <text evidence="3 18">In the N-terminal section; belongs to the N-acetylglucosamine-1-phosphate uridyltransferase family.</text>
</comment>
<feature type="binding site" evidence="18">
    <location>
        <position position="389"/>
    </location>
    <ligand>
        <name>acetyl-CoA</name>
        <dbReference type="ChEBI" id="CHEBI:57288"/>
    </ligand>
</feature>
<dbReference type="EC" id="2.7.7.23" evidence="18"/>
<evidence type="ECO:0000259" key="19">
    <source>
        <dbReference type="Pfam" id="PF12804"/>
    </source>
</evidence>
<reference evidence="20" key="2">
    <citation type="submission" date="2023-01" db="EMBL/GenBank/DDBJ databases">
        <title>Draft genome sequence of Maritalea porphyrae strain NBRC 107169.</title>
        <authorList>
            <person name="Sun Q."/>
            <person name="Mori K."/>
        </authorList>
    </citation>
    <scope>NUCLEOTIDE SEQUENCE</scope>
    <source>
        <strain evidence="20">NBRC 107169</strain>
    </source>
</reference>
<dbReference type="InterPro" id="IPR050065">
    <property type="entry name" value="GlmU-like"/>
</dbReference>
<evidence type="ECO:0000256" key="13">
    <source>
        <dbReference type="ARBA" id="ARBA00023315"/>
    </source>
</evidence>
<dbReference type="Pfam" id="PF00132">
    <property type="entry name" value="Hexapep"/>
    <property type="match status" value="2"/>
</dbReference>
<feature type="binding site" evidence="18">
    <location>
        <position position="156"/>
    </location>
    <ligand>
        <name>UDP-N-acetyl-alpha-D-glucosamine</name>
        <dbReference type="ChEBI" id="CHEBI:57705"/>
    </ligand>
</feature>
<feature type="region of interest" description="Linker" evidence="18">
    <location>
        <begin position="231"/>
        <end position="251"/>
    </location>
</feature>
<feature type="domain" description="MobA-like NTP transferase" evidence="19">
    <location>
        <begin position="7"/>
        <end position="134"/>
    </location>
</feature>
<dbReference type="InterPro" id="IPR011004">
    <property type="entry name" value="Trimer_LpxA-like_sf"/>
</dbReference>
<keyword evidence="7 18" id="KW-0479">Metal-binding</keyword>
<comment type="catalytic activity">
    <reaction evidence="16 18">
        <text>N-acetyl-alpha-D-glucosamine 1-phosphate + UTP + H(+) = UDP-N-acetyl-alpha-D-glucosamine + diphosphate</text>
        <dbReference type="Rhea" id="RHEA:13509"/>
        <dbReference type="ChEBI" id="CHEBI:15378"/>
        <dbReference type="ChEBI" id="CHEBI:33019"/>
        <dbReference type="ChEBI" id="CHEBI:46398"/>
        <dbReference type="ChEBI" id="CHEBI:57705"/>
        <dbReference type="ChEBI" id="CHEBI:57776"/>
        <dbReference type="EC" id="2.7.7.23"/>
    </reaction>
</comment>
<feature type="active site" description="Proton acceptor" evidence="18">
    <location>
        <position position="347"/>
    </location>
</feature>
<evidence type="ECO:0000256" key="17">
    <source>
        <dbReference type="ARBA" id="ARBA00049628"/>
    </source>
</evidence>
<feature type="binding site" evidence="18">
    <location>
        <position position="228"/>
    </location>
    <ligand>
        <name>Mg(2+)</name>
        <dbReference type="ChEBI" id="CHEBI:18420"/>
    </ligand>
</feature>
<comment type="subunit">
    <text evidence="18">Homotrimer.</text>
</comment>
<feature type="binding site" evidence="18">
    <location>
        <position position="23"/>
    </location>
    <ligand>
        <name>UDP-N-acetyl-alpha-D-glucosamine</name>
        <dbReference type="ChEBI" id="CHEBI:57705"/>
    </ligand>
</feature>
<feature type="binding site" evidence="18">
    <location>
        <begin position="81"/>
        <end position="82"/>
    </location>
    <ligand>
        <name>UDP-N-acetyl-alpha-D-glucosamine</name>
        <dbReference type="ChEBI" id="CHEBI:57705"/>
    </ligand>
</feature>
<dbReference type="InterPro" id="IPR038009">
    <property type="entry name" value="GlmU_C_LbH"/>
</dbReference>
<dbReference type="CDD" id="cd03353">
    <property type="entry name" value="LbH_GlmU_C"/>
    <property type="match status" value="1"/>
</dbReference>
<evidence type="ECO:0000256" key="1">
    <source>
        <dbReference type="ARBA" id="ARBA00004496"/>
    </source>
</evidence>
<dbReference type="InterPro" id="IPR001451">
    <property type="entry name" value="Hexapep"/>
</dbReference>
<dbReference type="RefSeq" id="WP_284365264.1">
    <property type="nucleotide sequence ID" value="NZ_BSNI01000002.1"/>
</dbReference>
<feature type="binding site" evidence="18">
    <location>
        <position position="171"/>
    </location>
    <ligand>
        <name>UDP-N-acetyl-alpha-D-glucosamine</name>
        <dbReference type="ChEBI" id="CHEBI:57705"/>
    </ligand>
</feature>
<feature type="binding site" evidence="18">
    <location>
        <position position="364"/>
    </location>
    <ligand>
        <name>acetyl-CoA</name>
        <dbReference type="ChEBI" id="CHEBI:57288"/>
    </ligand>
</feature>
<evidence type="ECO:0000256" key="7">
    <source>
        <dbReference type="ARBA" id="ARBA00022723"/>
    </source>
</evidence>
<keyword evidence="4 18" id="KW-0963">Cytoplasm</keyword>
<dbReference type="Proteomes" id="UP001161405">
    <property type="component" value="Unassembled WGS sequence"/>
</dbReference>
<keyword evidence="10 18" id="KW-0133">Cell shape</keyword>
<feature type="region of interest" description="N-acetyltransferase" evidence="18">
    <location>
        <begin position="252"/>
        <end position="446"/>
    </location>
</feature>
<evidence type="ECO:0000256" key="16">
    <source>
        <dbReference type="ARBA" id="ARBA00048493"/>
    </source>
</evidence>
<feature type="binding site" evidence="18">
    <location>
        <position position="361"/>
    </location>
    <ligand>
        <name>UDP-N-acetyl-alpha-D-glucosamine</name>
        <dbReference type="ChEBI" id="CHEBI:57705"/>
    </ligand>
</feature>
<feature type="region of interest" description="Pyrophosphorylase" evidence="18">
    <location>
        <begin position="1"/>
        <end position="230"/>
    </location>
</feature>
<comment type="similarity">
    <text evidence="2 18">In the C-terminal section; belongs to the transferase hexapeptide repeat family.</text>
</comment>
<comment type="pathway">
    <text evidence="18">Nucleotide-sugar biosynthesis; UDP-N-acetyl-alpha-D-glucosamine biosynthesis; UDP-N-acetyl-alpha-D-glucosamine from N-acetyl-alpha-D-glucosamine 1-phosphate: step 1/1.</text>
</comment>
<evidence type="ECO:0000256" key="9">
    <source>
        <dbReference type="ARBA" id="ARBA00022842"/>
    </source>
</evidence>
<accession>A0ABQ5USW0</accession>
<evidence type="ECO:0000256" key="10">
    <source>
        <dbReference type="ARBA" id="ARBA00022960"/>
    </source>
</evidence>
<comment type="pathway">
    <text evidence="18">Nucleotide-sugar biosynthesis; UDP-N-acetyl-alpha-D-glucosamine biosynthesis; N-acetyl-alpha-D-glucosamine 1-phosphate from alpha-D-glucosamine 6-phosphate (route II): step 2/2.</text>
</comment>
<dbReference type="PROSITE" id="PS00101">
    <property type="entry name" value="HEXAPEP_TRANSFERASES"/>
    <property type="match status" value="1"/>
</dbReference>
<protein>
    <recommendedName>
        <fullName evidence="18">Bifunctional protein GlmU</fullName>
    </recommendedName>
    <domain>
        <recommendedName>
            <fullName evidence="18">UDP-N-acetylglucosamine pyrophosphorylase</fullName>
            <ecNumber evidence="18">2.7.7.23</ecNumber>
        </recommendedName>
        <alternativeName>
            <fullName evidence="18">N-acetylglucosamine-1-phosphate uridyltransferase</fullName>
        </alternativeName>
    </domain>
    <domain>
        <recommendedName>
            <fullName evidence="18">Glucosamine-1-phosphate N-acetyltransferase</fullName>
            <ecNumber evidence="18">2.3.1.157</ecNumber>
        </recommendedName>
    </domain>
</protein>
<keyword evidence="12 18" id="KW-0511">Multifunctional enzyme</keyword>
<dbReference type="InterPro" id="IPR029044">
    <property type="entry name" value="Nucleotide-diphossugar_trans"/>
</dbReference>
<evidence type="ECO:0000313" key="21">
    <source>
        <dbReference type="Proteomes" id="UP001161405"/>
    </source>
</evidence>
<keyword evidence="9 18" id="KW-0460">Magnesium</keyword>
<evidence type="ECO:0000256" key="11">
    <source>
        <dbReference type="ARBA" id="ARBA00022984"/>
    </source>
</evidence>
<comment type="cofactor">
    <cofactor evidence="18">
        <name>Mg(2+)</name>
        <dbReference type="ChEBI" id="CHEBI:18420"/>
    </cofactor>
    <text evidence="18">Binds 1 Mg(2+) ion per subunit.</text>
</comment>
<comment type="function">
    <text evidence="17 18">Catalyzes the last two sequential reactions in the de novo biosynthetic pathway for UDP-N-acetylglucosamine (UDP-GlcNAc). The C-terminal domain catalyzes the transfer of acetyl group from acetyl coenzyme A to glucosamine-1-phosphate (GlcN-1-P) to produce N-acetylglucosamine-1-phosphate (GlcNAc-1-P), which is converted into UDP-GlcNAc by the transfer of uridine 5-monophosphate (from uridine 5-triphosphate), a reaction catalyzed by the N-terminal domain.</text>
</comment>
<evidence type="ECO:0000256" key="6">
    <source>
        <dbReference type="ARBA" id="ARBA00022695"/>
    </source>
</evidence>
<keyword evidence="21" id="KW-1185">Reference proteome</keyword>
<feature type="binding site" evidence="18">
    <location>
        <position position="142"/>
    </location>
    <ligand>
        <name>UDP-N-acetyl-alpha-D-glucosamine</name>
        <dbReference type="ChEBI" id="CHEBI:57705"/>
    </ligand>
</feature>
<sequence>MTAILTIVLAAGEGTRMKSKTPKVLHKVGGLPMLAHVVNSCQRAGADKIAVVLGPKHQESEEYIQKLNAGIETVTQHEQLGTGHAAMQARQHWQKMDGYVFVLFADNPMIQPETIERAKAVLDDGADLVVVGYEPKNAFGLGRLVMEGDQLVRIVEEKDASEQERQIGFCNSGIMGFKTDCLNAIIDKIDNANAQGEYYLTDAAQIARDNGFVVKTSTSPEAEVLGVNDRRQLAMAENTFQQRMREKVMIGGVTLIAPETVFFSHDTKIENDVVIEPNVVFGAGVTVKSGAVIHAFSHLEGANVGEEAQIGPYARLRPGANMGAKSKAGNFVEVKKSDIGVGAKINHLTYIGDAEVGAGSNIGAGTITCNYDGRYKYKTNIGENAFIGSNSALVAPVTIADGAYVASGSVVTHNVEKDALAIGRSKQTNKPDYANTIRRRWSEKKD</sequence>
<dbReference type="InterPro" id="IPR025877">
    <property type="entry name" value="MobA-like_NTP_Trfase"/>
</dbReference>
<feature type="binding site" evidence="18">
    <location>
        <position position="407"/>
    </location>
    <ligand>
        <name>acetyl-CoA</name>
        <dbReference type="ChEBI" id="CHEBI:57288"/>
    </ligand>
</feature>
<feature type="binding site" evidence="18">
    <location>
        <position position="350"/>
    </location>
    <ligand>
        <name>UDP-N-acetyl-alpha-D-glucosamine</name>
        <dbReference type="ChEBI" id="CHEBI:57705"/>
    </ligand>
</feature>
<keyword evidence="6 18" id="KW-0548">Nucleotidyltransferase</keyword>
<comment type="catalytic activity">
    <reaction evidence="15 18">
        <text>alpha-D-glucosamine 1-phosphate + acetyl-CoA = N-acetyl-alpha-D-glucosamine 1-phosphate + CoA + H(+)</text>
        <dbReference type="Rhea" id="RHEA:13725"/>
        <dbReference type="ChEBI" id="CHEBI:15378"/>
        <dbReference type="ChEBI" id="CHEBI:57287"/>
        <dbReference type="ChEBI" id="CHEBI:57288"/>
        <dbReference type="ChEBI" id="CHEBI:57776"/>
        <dbReference type="ChEBI" id="CHEBI:58516"/>
        <dbReference type="EC" id="2.3.1.157"/>
    </reaction>
</comment>
<dbReference type="SUPFAM" id="SSF51161">
    <property type="entry name" value="Trimeric LpxA-like enzymes"/>
    <property type="match status" value="1"/>
</dbReference>
<dbReference type="CDD" id="cd02540">
    <property type="entry name" value="GT2_GlmU_N_bac"/>
    <property type="match status" value="1"/>
</dbReference>
<feature type="binding site" evidence="18">
    <location>
        <position position="317"/>
    </location>
    <ligand>
        <name>UDP-N-acetyl-alpha-D-glucosamine</name>
        <dbReference type="ChEBI" id="CHEBI:57705"/>
    </ligand>
</feature>
<dbReference type="EMBL" id="BSNI01000002">
    <property type="protein sequence ID" value="GLQ18371.1"/>
    <property type="molecule type" value="Genomic_DNA"/>
</dbReference>
<comment type="subcellular location">
    <subcellularLocation>
        <location evidence="1 18">Cytoplasm</location>
    </subcellularLocation>
</comment>
<dbReference type="EC" id="2.3.1.157" evidence="18"/>
<evidence type="ECO:0000256" key="8">
    <source>
        <dbReference type="ARBA" id="ARBA00022737"/>
    </source>
</evidence>
<feature type="binding site" evidence="18">
    <location>
        <position position="228"/>
    </location>
    <ligand>
        <name>UDP-N-acetyl-alpha-D-glucosamine</name>
        <dbReference type="ChEBI" id="CHEBI:57705"/>
    </ligand>
</feature>
<dbReference type="NCBIfam" id="TIGR01173">
    <property type="entry name" value="glmU"/>
    <property type="match status" value="1"/>
</dbReference>
<evidence type="ECO:0000256" key="14">
    <source>
        <dbReference type="ARBA" id="ARBA00023316"/>
    </source>
</evidence>
<evidence type="ECO:0000256" key="4">
    <source>
        <dbReference type="ARBA" id="ARBA00022490"/>
    </source>
</evidence>